<dbReference type="GO" id="GO:0005739">
    <property type="term" value="C:mitochondrion"/>
    <property type="evidence" value="ECO:0007669"/>
    <property type="project" value="UniProtKB-SubCell"/>
</dbReference>
<dbReference type="InterPro" id="IPR052374">
    <property type="entry name" value="SERAC1"/>
</dbReference>
<evidence type="ECO:0000256" key="2">
    <source>
        <dbReference type="ARBA" id="ARBA00004240"/>
    </source>
</evidence>
<dbReference type="Proteomes" id="UP001301769">
    <property type="component" value="Unassembled WGS sequence"/>
</dbReference>
<keyword evidence="5" id="KW-0496">Mitochondrion</keyword>
<dbReference type="PANTHER" id="PTHR48182:SF2">
    <property type="entry name" value="PROTEIN SERAC1"/>
    <property type="match status" value="1"/>
</dbReference>
<keyword evidence="6" id="KW-0472">Membrane</keyword>
<organism evidence="9 10">
    <name type="scientific">Rhypophila decipiens</name>
    <dbReference type="NCBI Taxonomy" id="261697"/>
    <lineage>
        <taxon>Eukaryota</taxon>
        <taxon>Fungi</taxon>
        <taxon>Dikarya</taxon>
        <taxon>Ascomycota</taxon>
        <taxon>Pezizomycotina</taxon>
        <taxon>Sordariomycetes</taxon>
        <taxon>Sordariomycetidae</taxon>
        <taxon>Sordariales</taxon>
        <taxon>Naviculisporaceae</taxon>
        <taxon>Rhypophila</taxon>
    </lineage>
</organism>
<evidence type="ECO:0000259" key="8">
    <source>
        <dbReference type="Pfam" id="PF24476"/>
    </source>
</evidence>
<sequence length="859" mass="97944">MGKSSFLRLLKKRVQGRFSSAQQAEITPQPPSSSSPFGLHEWHACPDATVDICFIHGLTGDRDRTWTADIAGPGASKPWPQTLLPAELGNARILTYGYDAYFTSAGVSSGNRLVDHARNLMAELTTDREAAGAETRTLIFVVHSLGGLVCKKAILLSQDNRESRLQTIFKCTKGIIFMGTPHQGSWMASWAKIPISALGVVKSINSRLLKILEPNQEFLESIQDDFVRLLRRMSVSQSPMEITCFYEELPMPVIGNVVSRESANFGSEYNAISIHANHRDMVRFKNREDRGFIQVLGLLKKWQYDVSLGPSMKQVLVDARHLLDIFEDCRGYIHELPGFQEYNLVFNKTILRLGSCKLRIEEAYTQLLERLDAPRIESLMKRNMGWDDLQLQTKLRIYMKDDWPRFQKTVSELERNLSYFKGKMSINGNFLSGLERDWNQTTAVHEFLQKWAAIQRSSASHMYERLVRKICRDVDHLFNFVPSQDGELEERTADLHAQPAGESSDLVTAWLDLRDHTWNLCEKLTHIWLYNCIESTNHQAQIRLELPAASKSNENGGPSFNYSFQAHDNTSKVFWHDVTVSSKSKAKRSPSPAQIDRKGKKKARFHDPDIKEFVIDGTGSTATVASEIEIFNICQTIEQNFRAGDYMGCLSCGNFDYLIYSEAGRDRELVPLWQLLPFYSDGKPIPTRQKRCISLALATSLLLLYDTPWLPDQYWTLDDVYMDPEDPTRLYRRQVFSRDKAPTDSNGNGMGMVDNQNMFCLAVALLELTFGQPLANFQPRHSTGSDDRLVQLITAKRLMKNIRKHEEERFTSVLIKCMNPPSSSPTEYDFSFGNEAFRRQYIRDVLLPLYQDVKALSGN</sequence>
<protein>
    <recommendedName>
        <fullName evidence="8">DUF7580 domain-containing protein</fullName>
    </recommendedName>
</protein>
<evidence type="ECO:0000313" key="10">
    <source>
        <dbReference type="Proteomes" id="UP001301769"/>
    </source>
</evidence>
<evidence type="ECO:0000256" key="3">
    <source>
        <dbReference type="ARBA" id="ARBA00004370"/>
    </source>
</evidence>
<reference evidence="9" key="2">
    <citation type="submission" date="2023-05" db="EMBL/GenBank/DDBJ databases">
        <authorList>
            <consortium name="Lawrence Berkeley National Laboratory"/>
            <person name="Steindorff A."/>
            <person name="Hensen N."/>
            <person name="Bonometti L."/>
            <person name="Westerberg I."/>
            <person name="Brannstrom I.O."/>
            <person name="Guillou S."/>
            <person name="Cros-Aarteil S."/>
            <person name="Calhoun S."/>
            <person name="Haridas S."/>
            <person name="Kuo A."/>
            <person name="Mondo S."/>
            <person name="Pangilinan J."/>
            <person name="Riley R."/>
            <person name="Labutti K."/>
            <person name="Andreopoulos B."/>
            <person name="Lipzen A."/>
            <person name="Chen C."/>
            <person name="Yanf M."/>
            <person name="Daum C."/>
            <person name="Ng V."/>
            <person name="Clum A."/>
            <person name="Ohm R."/>
            <person name="Martin F."/>
            <person name="Silar P."/>
            <person name="Natvig D."/>
            <person name="Lalanne C."/>
            <person name="Gautier V."/>
            <person name="Ament-Velasquez S.L."/>
            <person name="Kruys A."/>
            <person name="Hutchinson M.I."/>
            <person name="Powell A.J."/>
            <person name="Barry K."/>
            <person name="Miller A.N."/>
            <person name="Grigoriev I.V."/>
            <person name="Debuchy R."/>
            <person name="Gladieux P."/>
            <person name="Thoren M.H."/>
            <person name="Johannesson H."/>
        </authorList>
    </citation>
    <scope>NUCLEOTIDE SEQUENCE</scope>
    <source>
        <strain evidence="9">PSN293</strain>
    </source>
</reference>
<keyword evidence="10" id="KW-1185">Reference proteome</keyword>
<dbReference type="InterPro" id="IPR056002">
    <property type="entry name" value="DUF7580"/>
</dbReference>
<reference evidence="9" key="1">
    <citation type="journal article" date="2023" name="Mol. Phylogenet. Evol.">
        <title>Genome-scale phylogeny and comparative genomics of the fungal order Sordariales.</title>
        <authorList>
            <person name="Hensen N."/>
            <person name="Bonometti L."/>
            <person name="Westerberg I."/>
            <person name="Brannstrom I.O."/>
            <person name="Guillou S."/>
            <person name="Cros-Aarteil S."/>
            <person name="Calhoun S."/>
            <person name="Haridas S."/>
            <person name="Kuo A."/>
            <person name="Mondo S."/>
            <person name="Pangilinan J."/>
            <person name="Riley R."/>
            <person name="LaButti K."/>
            <person name="Andreopoulos B."/>
            <person name="Lipzen A."/>
            <person name="Chen C."/>
            <person name="Yan M."/>
            <person name="Daum C."/>
            <person name="Ng V."/>
            <person name="Clum A."/>
            <person name="Steindorff A."/>
            <person name="Ohm R.A."/>
            <person name="Martin F."/>
            <person name="Silar P."/>
            <person name="Natvig D.O."/>
            <person name="Lalanne C."/>
            <person name="Gautier V."/>
            <person name="Ament-Velasquez S.L."/>
            <person name="Kruys A."/>
            <person name="Hutchinson M.I."/>
            <person name="Powell A.J."/>
            <person name="Barry K."/>
            <person name="Miller A.N."/>
            <person name="Grigoriev I.V."/>
            <person name="Debuchy R."/>
            <person name="Gladieux P."/>
            <person name="Hiltunen Thoren M."/>
            <person name="Johannesson H."/>
        </authorList>
    </citation>
    <scope>NUCLEOTIDE SEQUENCE</scope>
    <source>
        <strain evidence="9">PSN293</strain>
    </source>
</reference>
<accession>A0AAN6Y2L7</accession>
<dbReference type="PANTHER" id="PTHR48182">
    <property type="entry name" value="PROTEIN SERAC1"/>
    <property type="match status" value="1"/>
</dbReference>
<dbReference type="Pfam" id="PF24476">
    <property type="entry name" value="DUF7580"/>
    <property type="match status" value="1"/>
</dbReference>
<dbReference type="Gene3D" id="3.40.50.1820">
    <property type="entry name" value="alpha/beta hydrolase"/>
    <property type="match status" value="1"/>
</dbReference>
<feature type="region of interest" description="Disordered" evidence="7">
    <location>
        <begin position="18"/>
        <end position="39"/>
    </location>
</feature>
<evidence type="ECO:0000256" key="5">
    <source>
        <dbReference type="ARBA" id="ARBA00023128"/>
    </source>
</evidence>
<dbReference type="InterPro" id="IPR029058">
    <property type="entry name" value="AB_hydrolase_fold"/>
</dbReference>
<dbReference type="EMBL" id="MU858220">
    <property type="protein sequence ID" value="KAK4208982.1"/>
    <property type="molecule type" value="Genomic_DNA"/>
</dbReference>
<comment type="subcellular location">
    <subcellularLocation>
        <location evidence="2">Endoplasmic reticulum</location>
    </subcellularLocation>
    <subcellularLocation>
        <location evidence="3">Membrane</location>
    </subcellularLocation>
    <subcellularLocation>
        <location evidence="1">Mitochondrion</location>
    </subcellularLocation>
</comment>
<dbReference type="AlphaFoldDB" id="A0AAN6Y2L7"/>
<evidence type="ECO:0000256" key="1">
    <source>
        <dbReference type="ARBA" id="ARBA00004173"/>
    </source>
</evidence>
<evidence type="ECO:0000256" key="6">
    <source>
        <dbReference type="ARBA" id="ARBA00023136"/>
    </source>
</evidence>
<feature type="compositionally biased region" description="Polar residues" evidence="7">
    <location>
        <begin position="18"/>
        <end position="27"/>
    </location>
</feature>
<feature type="region of interest" description="Disordered" evidence="7">
    <location>
        <begin position="583"/>
        <end position="604"/>
    </location>
</feature>
<dbReference type="GO" id="GO:0005783">
    <property type="term" value="C:endoplasmic reticulum"/>
    <property type="evidence" value="ECO:0007669"/>
    <property type="project" value="UniProtKB-SubCell"/>
</dbReference>
<keyword evidence="4" id="KW-0256">Endoplasmic reticulum</keyword>
<dbReference type="GO" id="GO:0016020">
    <property type="term" value="C:membrane"/>
    <property type="evidence" value="ECO:0007669"/>
    <property type="project" value="UniProtKB-SubCell"/>
</dbReference>
<evidence type="ECO:0000256" key="7">
    <source>
        <dbReference type="SAM" id="MobiDB-lite"/>
    </source>
</evidence>
<proteinExistence type="predicted"/>
<evidence type="ECO:0000256" key="4">
    <source>
        <dbReference type="ARBA" id="ARBA00022824"/>
    </source>
</evidence>
<name>A0AAN6Y2L7_9PEZI</name>
<feature type="domain" description="DUF7580" evidence="8">
    <location>
        <begin position="513"/>
        <end position="852"/>
    </location>
</feature>
<comment type="caution">
    <text evidence="9">The sequence shown here is derived from an EMBL/GenBank/DDBJ whole genome shotgun (WGS) entry which is preliminary data.</text>
</comment>
<dbReference type="SUPFAM" id="SSF53474">
    <property type="entry name" value="alpha/beta-Hydrolases"/>
    <property type="match status" value="1"/>
</dbReference>
<gene>
    <name evidence="9" type="ORF">QBC37DRAFT_451409</name>
</gene>
<evidence type="ECO:0000313" key="9">
    <source>
        <dbReference type="EMBL" id="KAK4208982.1"/>
    </source>
</evidence>